<evidence type="ECO:0000256" key="2">
    <source>
        <dbReference type="ARBA" id="ARBA00022801"/>
    </source>
</evidence>
<dbReference type="OrthoDB" id="9811121at2"/>
<dbReference type="RefSeq" id="WP_092287819.1">
    <property type="nucleotide sequence ID" value="NZ_LT629763.1"/>
</dbReference>
<keyword evidence="2 4" id="KW-0378">Hydrolase</keyword>
<dbReference type="STRING" id="472181.SAMN05216271_3186"/>
<proteinExistence type="inferred from homology"/>
<dbReference type="PANTHER" id="PTHR23088:SF27">
    <property type="entry name" value="DEAMINATED GLUTATHIONE AMIDASE"/>
    <property type="match status" value="1"/>
</dbReference>
<dbReference type="Proteomes" id="UP000243413">
    <property type="component" value="Chromosome I"/>
</dbReference>
<organism evidence="4 5">
    <name type="scientific">Halopseudomonas sabulinigri</name>
    <dbReference type="NCBI Taxonomy" id="472181"/>
    <lineage>
        <taxon>Bacteria</taxon>
        <taxon>Pseudomonadati</taxon>
        <taxon>Pseudomonadota</taxon>
        <taxon>Gammaproteobacteria</taxon>
        <taxon>Pseudomonadales</taxon>
        <taxon>Pseudomonadaceae</taxon>
        <taxon>Halopseudomonas</taxon>
    </lineage>
</organism>
<dbReference type="PANTHER" id="PTHR23088">
    <property type="entry name" value="NITRILASE-RELATED"/>
    <property type="match status" value="1"/>
</dbReference>
<dbReference type="EMBL" id="LT629763">
    <property type="protein sequence ID" value="SDS95168.1"/>
    <property type="molecule type" value="Genomic_DNA"/>
</dbReference>
<dbReference type="PROSITE" id="PS01227">
    <property type="entry name" value="UPF0012"/>
    <property type="match status" value="1"/>
</dbReference>
<protein>
    <submittedName>
        <fullName evidence="4">Predicted amidohydrolase</fullName>
    </submittedName>
</protein>
<dbReference type="GO" id="GO:0016811">
    <property type="term" value="F:hydrolase activity, acting on carbon-nitrogen (but not peptide) bonds, in linear amides"/>
    <property type="evidence" value="ECO:0007669"/>
    <property type="project" value="InterPro"/>
</dbReference>
<dbReference type="AlphaFoldDB" id="A0A1H1WCU1"/>
<gene>
    <name evidence="4" type="ORF">SAMN05216271_3186</name>
</gene>
<accession>A0A1H1WCU1</accession>
<dbReference type="Gene3D" id="3.60.110.10">
    <property type="entry name" value="Carbon-nitrogen hydrolase"/>
    <property type="match status" value="1"/>
</dbReference>
<comment type="similarity">
    <text evidence="1">Belongs to the carbon-nitrogen hydrolase superfamily. NIT1/NIT2 family.</text>
</comment>
<dbReference type="InterPro" id="IPR036526">
    <property type="entry name" value="C-N_Hydrolase_sf"/>
</dbReference>
<dbReference type="InterPro" id="IPR001110">
    <property type="entry name" value="UPF0012_CS"/>
</dbReference>
<dbReference type="InterPro" id="IPR003010">
    <property type="entry name" value="C-N_Hydrolase"/>
</dbReference>
<dbReference type="SUPFAM" id="SSF56317">
    <property type="entry name" value="Carbon-nitrogen hydrolase"/>
    <property type="match status" value="1"/>
</dbReference>
<dbReference type="PROSITE" id="PS50263">
    <property type="entry name" value="CN_HYDROLASE"/>
    <property type="match status" value="1"/>
</dbReference>
<name>A0A1H1WCU1_9GAMM</name>
<evidence type="ECO:0000259" key="3">
    <source>
        <dbReference type="PROSITE" id="PS50263"/>
    </source>
</evidence>
<dbReference type="CDD" id="cd07572">
    <property type="entry name" value="nit"/>
    <property type="match status" value="1"/>
</dbReference>
<evidence type="ECO:0000313" key="4">
    <source>
        <dbReference type="EMBL" id="SDS95168.1"/>
    </source>
</evidence>
<evidence type="ECO:0000256" key="1">
    <source>
        <dbReference type="ARBA" id="ARBA00010613"/>
    </source>
</evidence>
<dbReference type="InterPro" id="IPR045254">
    <property type="entry name" value="Nit1/2_C-N_Hydrolase"/>
</dbReference>
<feature type="domain" description="CN hydrolase" evidence="3">
    <location>
        <begin position="2"/>
        <end position="251"/>
    </location>
</feature>
<evidence type="ECO:0000313" key="5">
    <source>
        <dbReference type="Proteomes" id="UP000243413"/>
    </source>
</evidence>
<reference evidence="5" key="1">
    <citation type="submission" date="2016-10" db="EMBL/GenBank/DDBJ databases">
        <authorList>
            <person name="Varghese N."/>
            <person name="Submissions S."/>
        </authorList>
    </citation>
    <scope>NUCLEOTIDE SEQUENCE [LARGE SCALE GENOMIC DNA]</scope>
    <source>
        <strain evidence="5">JCM 14963</strain>
    </source>
</reference>
<sequence>MSGVAAIQMTSQPEVQDNLQQAAQLIAQAAEQGAELVLLPECFAALGNRSLAAIAAAEFGPERPIRRFLAEQARQHGIWLIGGSLPLPRESGGKPMATQLVLDEQGHEVARYDKLHLFDVDVSDSHSTYRESNDYAFGDQLVCLDSPVGRLGLSICYDVRFPELYQGLRLAGAELIVVPAAFTAVTGAAHWHVLLRARAIESQCYVLAANQTGTHAGGRQTFGHSCLVDPWGELIAELPEGPGVISGELDRDFLCDVRQRMPITAHRRFAPPAAPQPVAKESSQNE</sequence>
<dbReference type="Pfam" id="PF00795">
    <property type="entry name" value="CN_hydrolase"/>
    <property type="match status" value="1"/>
</dbReference>